<accession>A0A9N9RHX2</accession>
<sequence>MKASKLISIILLSLVILVSGELEDGNDLIAPANIPVEWGNINGTRLLAQQRFFYYPTPGVFATGNGSMSTSNVILGMRLIRLNGTDGLHTLISGGVNHKFVNFDFMGVGIGRAYDFDIELFGSAATKNFSTVLVVLSSFLIYIFNF</sequence>
<keyword evidence="3" id="KW-1185">Reference proteome</keyword>
<reference evidence="2" key="2">
    <citation type="submission" date="2022-10" db="EMBL/GenBank/DDBJ databases">
        <authorList>
            <consortium name="ENA_rothamsted_submissions"/>
            <consortium name="culmorum"/>
            <person name="King R."/>
        </authorList>
    </citation>
    <scope>NUCLEOTIDE SEQUENCE</scope>
</reference>
<organism evidence="2 3">
    <name type="scientific">Chironomus riparius</name>
    <dbReference type="NCBI Taxonomy" id="315576"/>
    <lineage>
        <taxon>Eukaryota</taxon>
        <taxon>Metazoa</taxon>
        <taxon>Ecdysozoa</taxon>
        <taxon>Arthropoda</taxon>
        <taxon>Hexapoda</taxon>
        <taxon>Insecta</taxon>
        <taxon>Pterygota</taxon>
        <taxon>Neoptera</taxon>
        <taxon>Endopterygota</taxon>
        <taxon>Diptera</taxon>
        <taxon>Nematocera</taxon>
        <taxon>Chironomoidea</taxon>
        <taxon>Chironomidae</taxon>
        <taxon>Chironominae</taxon>
        <taxon>Chironomus</taxon>
    </lineage>
</organism>
<feature type="chain" id="PRO_5040405215" evidence="1">
    <location>
        <begin position="21"/>
        <end position="146"/>
    </location>
</feature>
<keyword evidence="1" id="KW-0732">Signal</keyword>
<name>A0A9N9RHX2_9DIPT</name>
<proteinExistence type="predicted"/>
<dbReference type="AlphaFoldDB" id="A0A9N9RHX2"/>
<gene>
    <name evidence="2" type="ORF">CHIRRI_LOCUS130</name>
</gene>
<dbReference type="EMBL" id="OU895877">
    <property type="protein sequence ID" value="CAG9797130.1"/>
    <property type="molecule type" value="Genomic_DNA"/>
</dbReference>
<protein>
    <submittedName>
        <fullName evidence="2">Uncharacterized protein</fullName>
    </submittedName>
</protein>
<feature type="signal peptide" evidence="1">
    <location>
        <begin position="1"/>
        <end position="20"/>
    </location>
</feature>
<evidence type="ECO:0000313" key="2">
    <source>
        <dbReference type="EMBL" id="CAG9797130.1"/>
    </source>
</evidence>
<evidence type="ECO:0000313" key="3">
    <source>
        <dbReference type="Proteomes" id="UP001153620"/>
    </source>
</evidence>
<reference evidence="2" key="1">
    <citation type="submission" date="2022-01" db="EMBL/GenBank/DDBJ databases">
        <authorList>
            <person name="King R."/>
        </authorList>
    </citation>
    <scope>NUCLEOTIDE SEQUENCE</scope>
</reference>
<dbReference type="Proteomes" id="UP001153620">
    <property type="component" value="Chromosome 1"/>
</dbReference>
<evidence type="ECO:0000256" key="1">
    <source>
        <dbReference type="SAM" id="SignalP"/>
    </source>
</evidence>